<evidence type="ECO:0000313" key="2">
    <source>
        <dbReference type="EMBL" id="VAY87240.1"/>
    </source>
</evidence>
<sequence length="58" mass="5846">MVPDAAPEAAVLASPVVRAPCADEEDGAEAEEVRPEPPWIGVGGADLTGLSIFTGVSQ</sequence>
<proteinExistence type="predicted"/>
<name>A0A3P3ZMG5_9ZZZZ</name>
<reference evidence="2" key="1">
    <citation type="submission" date="2018-10" db="EMBL/GenBank/DDBJ databases">
        <authorList>
            <person name="Plewniak F."/>
        </authorList>
    </citation>
    <scope>NUCLEOTIDE SEQUENCE</scope>
</reference>
<gene>
    <name evidence="2" type="ORF">CARN8_1830008</name>
</gene>
<feature type="region of interest" description="Disordered" evidence="1">
    <location>
        <begin position="22"/>
        <end position="41"/>
    </location>
</feature>
<dbReference type="AlphaFoldDB" id="A0A3P3ZMG5"/>
<organism evidence="2">
    <name type="scientific">mine drainage metagenome</name>
    <dbReference type="NCBI Taxonomy" id="410659"/>
    <lineage>
        <taxon>unclassified sequences</taxon>
        <taxon>metagenomes</taxon>
        <taxon>ecological metagenomes</taxon>
    </lineage>
</organism>
<evidence type="ECO:0000256" key="1">
    <source>
        <dbReference type="SAM" id="MobiDB-lite"/>
    </source>
</evidence>
<accession>A0A3P3ZMG5</accession>
<dbReference type="EMBL" id="UOYP01000094">
    <property type="protein sequence ID" value="VAY87240.1"/>
    <property type="molecule type" value="Genomic_DNA"/>
</dbReference>
<protein>
    <submittedName>
        <fullName evidence="2">Uncharacterized protein</fullName>
    </submittedName>
</protein>